<evidence type="ECO:0000313" key="12">
    <source>
        <dbReference type="EMBL" id="RWS32025.1"/>
    </source>
</evidence>
<keyword evidence="13" id="KW-1185">Reference proteome</keyword>
<keyword evidence="4" id="KW-0963">Cytoplasm</keyword>
<evidence type="ECO:0000256" key="10">
    <source>
        <dbReference type="ARBA" id="ARBA00023242"/>
    </source>
</evidence>
<dbReference type="AlphaFoldDB" id="A0A443SWY0"/>
<dbReference type="VEuPathDB" id="VectorBase:LDEU000010"/>
<dbReference type="Gene3D" id="3.30.420.40">
    <property type="match status" value="2"/>
</dbReference>
<evidence type="ECO:0000256" key="7">
    <source>
        <dbReference type="ARBA" id="ARBA00023015"/>
    </source>
</evidence>
<name>A0A443SWY0_9ACAR</name>
<evidence type="ECO:0000256" key="3">
    <source>
        <dbReference type="ARBA" id="ARBA00006752"/>
    </source>
</evidence>
<dbReference type="Gene3D" id="3.90.640.10">
    <property type="entry name" value="Actin, Chain A, domain 4"/>
    <property type="match status" value="1"/>
</dbReference>
<dbReference type="PANTHER" id="PTHR11937">
    <property type="entry name" value="ACTIN"/>
    <property type="match status" value="1"/>
</dbReference>
<comment type="subcellular location">
    <subcellularLocation>
        <location evidence="2">Cytoplasm</location>
    </subcellularLocation>
    <subcellularLocation>
        <location evidence="1">Nucleus</location>
    </subcellularLocation>
</comment>
<comment type="caution">
    <text evidence="12">The sequence shown here is derived from an EMBL/GenBank/DDBJ whole genome shotgun (WGS) entry which is preliminary data.</text>
</comment>
<comment type="similarity">
    <text evidence="3 11">Belongs to the actin family.</text>
</comment>
<evidence type="ECO:0000256" key="9">
    <source>
        <dbReference type="ARBA" id="ARBA00023212"/>
    </source>
</evidence>
<dbReference type="FunFam" id="3.30.420.40:FF:000050">
    <property type="entry name" value="Actin, alpha skeletal muscle"/>
    <property type="match status" value="1"/>
</dbReference>
<evidence type="ECO:0000313" key="13">
    <source>
        <dbReference type="Proteomes" id="UP000288716"/>
    </source>
</evidence>
<dbReference type="GO" id="GO:0005634">
    <property type="term" value="C:nucleus"/>
    <property type="evidence" value="ECO:0007669"/>
    <property type="project" value="UniProtKB-SubCell"/>
</dbReference>
<protein>
    <submittedName>
        <fullName evidence="12">Actin-like protein 6A</fullName>
    </submittedName>
</protein>
<dbReference type="Pfam" id="PF00022">
    <property type="entry name" value="Actin"/>
    <property type="match status" value="1"/>
</dbReference>
<dbReference type="GO" id="GO:0006325">
    <property type="term" value="P:chromatin organization"/>
    <property type="evidence" value="ECO:0007669"/>
    <property type="project" value="UniProtKB-KW"/>
</dbReference>
<keyword evidence="7" id="KW-0805">Transcription regulation</keyword>
<dbReference type="PRINTS" id="PR00190">
    <property type="entry name" value="ACTIN"/>
</dbReference>
<dbReference type="EMBL" id="NCKV01000002">
    <property type="protein sequence ID" value="RWS32025.1"/>
    <property type="molecule type" value="Genomic_DNA"/>
</dbReference>
<dbReference type="Gene3D" id="2.30.36.70">
    <property type="entry name" value="Actin, Chain A, domain 2"/>
    <property type="match status" value="1"/>
</dbReference>
<dbReference type="GO" id="GO:0005737">
    <property type="term" value="C:cytoplasm"/>
    <property type="evidence" value="ECO:0007669"/>
    <property type="project" value="UniProtKB-SubCell"/>
</dbReference>
<keyword evidence="8" id="KW-0804">Transcription</keyword>
<keyword evidence="10" id="KW-0539">Nucleus</keyword>
<dbReference type="OrthoDB" id="5132116at2759"/>
<reference evidence="12 13" key="1">
    <citation type="journal article" date="2018" name="Gigascience">
        <title>Genomes of trombidid mites reveal novel predicted allergens and laterally-transferred genes associated with secondary metabolism.</title>
        <authorList>
            <person name="Dong X."/>
            <person name="Chaisiri K."/>
            <person name="Xia D."/>
            <person name="Armstrong S.D."/>
            <person name="Fang Y."/>
            <person name="Donnelly M.J."/>
            <person name="Kadowaki T."/>
            <person name="McGarry J.W."/>
            <person name="Darby A.C."/>
            <person name="Makepeace B.L."/>
        </authorList>
    </citation>
    <scope>NUCLEOTIDE SEQUENCE [LARGE SCALE GENOMIC DNA]</scope>
    <source>
        <strain evidence="12">UoL-UT</strain>
    </source>
</reference>
<dbReference type="FunFam" id="3.30.420.40:FF:000058">
    <property type="entry name" value="Putative actin-related protein 5"/>
    <property type="match status" value="1"/>
</dbReference>
<dbReference type="SMART" id="SM00268">
    <property type="entry name" value="ACTIN"/>
    <property type="match status" value="1"/>
</dbReference>
<evidence type="ECO:0000256" key="5">
    <source>
        <dbReference type="ARBA" id="ARBA00022853"/>
    </source>
</evidence>
<dbReference type="FunFam" id="3.90.640.10:FF:000009">
    <property type="entry name" value="Actin-like 6A, isoform CRA_a"/>
    <property type="match status" value="1"/>
</dbReference>
<sequence>MSGGVYGGDEVGALVFDVGHYSVRAGYAGEDSPKAEVPSVVGYVNEVAETQMDVDNIQAPSQQQRKYFIDTTSIHVPRKNMEMTSFLKDGMIDDWDIFEKMLDHIYAKHIKSESQLHPVLLSEAPWNVRNKREKVTELMFEKYNIPAFFLVKNAVLAAFANGRSTGIVVDSGASQTSAVPVHDGYVIQQAIVKSVLAGDFVTMQCKNYFEEQGVEVVPSYLVASKEAVNEGDAPKWVRKPNIPEVTKSWHNYMTKEVVQDYQSAVLQVFDSPFDKEMVDNMPTIHYEFPNGYNQDYGAERFMIPEALFDPSNIKGVPGSLMGIAQIVTTSVGMCDIDIRPSLYGSVIVTGGNTLIQGFTDRLNRDLSTKTPPSMRLKIVSSGGNTERRYGAWIGGSILASLNCSKGTFQQMWISKQEYDEGGKSQVDRKCP</sequence>
<gene>
    <name evidence="12" type="ORF">B4U80_01495</name>
</gene>
<evidence type="ECO:0000256" key="8">
    <source>
        <dbReference type="ARBA" id="ARBA00023163"/>
    </source>
</evidence>
<dbReference type="InterPro" id="IPR004001">
    <property type="entry name" value="Actin_CS"/>
</dbReference>
<dbReference type="PROSITE" id="PS00432">
    <property type="entry name" value="ACTINS_2"/>
    <property type="match status" value="1"/>
</dbReference>
<dbReference type="CDD" id="cd13395">
    <property type="entry name" value="ASKHA_NBD_Arp4_ACTL6-like"/>
    <property type="match status" value="1"/>
</dbReference>
<keyword evidence="9" id="KW-0206">Cytoskeleton</keyword>
<organism evidence="12 13">
    <name type="scientific">Leptotrombidium deliense</name>
    <dbReference type="NCBI Taxonomy" id="299467"/>
    <lineage>
        <taxon>Eukaryota</taxon>
        <taxon>Metazoa</taxon>
        <taxon>Ecdysozoa</taxon>
        <taxon>Arthropoda</taxon>
        <taxon>Chelicerata</taxon>
        <taxon>Arachnida</taxon>
        <taxon>Acari</taxon>
        <taxon>Acariformes</taxon>
        <taxon>Trombidiformes</taxon>
        <taxon>Prostigmata</taxon>
        <taxon>Anystina</taxon>
        <taxon>Parasitengona</taxon>
        <taxon>Trombiculoidea</taxon>
        <taxon>Trombiculidae</taxon>
        <taxon>Leptotrombidium</taxon>
    </lineage>
</organism>
<keyword evidence="5" id="KW-0156">Chromatin regulator</keyword>
<proteinExistence type="inferred from homology"/>
<dbReference type="STRING" id="299467.A0A443SWY0"/>
<evidence type="ECO:0000256" key="6">
    <source>
        <dbReference type="ARBA" id="ARBA00022902"/>
    </source>
</evidence>
<accession>A0A443SWY0</accession>
<dbReference type="SUPFAM" id="SSF53067">
    <property type="entry name" value="Actin-like ATPase domain"/>
    <property type="match status" value="2"/>
</dbReference>
<evidence type="ECO:0000256" key="2">
    <source>
        <dbReference type="ARBA" id="ARBA00004496"/>
    </source>
</evidence>
<dbReference type="GO" id="GO:0007399">
    <property type="term" value="P:nervous system development"/>
    <property type="evidence" value="ECO:0007669"/>
    <property type="project" value="UniProtKB-KW"/>
</dbReference>
<dbReference type="Proteomes" id="UP000288716">
    <property type="component" value="Unassembled WGS sequence"/>
</dbReference>
<evidence type="ECO:0000256" key="1">
    <source>
        <dbReference type="ARBA" id="ARBA00004123"/>
    </source>
</evidence>
<evidence type="ECO:0000256" key="11">
    <source>
        <dbReference type="RuleBase" id="RU000487"/>
    </source>
</evidence>
<dbReference type="InterPro" id="IPR043129">
    <property type="entry name" value="ATPase_NBD"/>
</dbReference>
<dbReference type="InterPro" id="IPR004000">
    <property type="entry name" value="Actin"/>
</dbReference>
<keyword evidence="6" id="KW-0524">Neurogenesis</keyword>
<evidence type="ECO:0000256" key="4">
    <source>
        <dbReference type="ARBA" id="ARBA00022490"/>
    </source>
</evidence>
<dbReference type="FunFam" id="3.30.420.40:FF:000375">
    <property type="entry name" value="Actin-related protein 8"/>
    <property type="match status" value="1"/>
</dbReference>